<keyword evidence="1" id="KW-0812">Transmembrane</keyword>
<keyword evidence="1" id="KW-1133">Transmembrane helix</keyword>
<accession>A0A1I2G2I5</accession>
<keyword evidence="3" id="KW-1185">Reference proteome</keyword>
<protein>
    <submittedName>
        <fullName evidence="2">Uncharacterized protein</fullName>
    </submittedName>
</protein>
<name>A0A1I2G2I5_9ACTN</name>
<dbReference type="AlphaFoldDB" id="A0A1I2G2I5"/>
<gene>
    <name evidence="2" type="ORF">SAMN05421541_106119</name>
</gene>
<organism evidence="2 3">
    <name type="scientific">Actinoplanes philippinensis</name>
    <dbReference type="NCBI Taxonomy" id="35752"/>
    <lineage>
        <taxon>Bacteria</taxon>
        <taxon>Bacillati</taxon>
        <taxon>Actinomycetota</taxon>
        <taxon>Actinomycetes</taxon>
        <taxon>Micromonosporales</taxon>
        <taxon>Micromonosporaceae</taxon>
        <taxon>Actinoplanes</taxon>
    </lineage>
</organism>
<evidence type="ECO:0000313" key="2">
    <source>
        <dbReference type="EMBL" id="SFF11170.1"/>
    </source>
</evidence>
<reference evidence="2 3" key="1">
    <citation type="submission" date="2016-10" db="EMBL/GenBank/DDBJ databases">
        <authorList>
            <person name="de Groot N.N."/>
        </authorList>
    </citation>
    <scope>NUCLEOTIDE SEQUENCE [LARGE SCALE GENOMIC DNA]</scope>
    <source>
        <strain evidence="2 3">DSM 43019</strain>
    </source>
</reference>
<evidence type="ECO:0000256" key="1">
    <source>
        <dbReference type="SAM" id="Phobius"/>
    </source>
</evidence>
<evidence type="ECO:0000313" key="3">
    <source>
        <dbReference type="Proteomes" id="UP000199645"/>
    </source>
</evidence>
<feature type="transmembrane region" description="Helical" evidence="1">
    <location>
        <begin position="173"/>
        <end position="192"/>
    </location>
</feature>
<dbReference type="OrthoDB" id="9794455at2"/>
<keyword evidence="1" id="KW-0472">Membrane</keyword>
<dbReference type="Proteomes" id="UP000199645">
    <property type="component" value="Unassembled WGS sequence"/>
</dbReference>
<dbReference type="RefSeq" id="WP_093615004.1">
    <property type="nucleotide sequence ID" value="NZ_BOMT01000023.1"/>
</dbReference>
<proteinExistence type="predicted"/>
<dbReference type="EMBL" id="FONV01000006">
    <property type="protein sequence ID" value="SFF11170.1"/>
    <property type="molecule type" value="Genomic_DNA"/>
</dbReference>
<dbReference type="STRING" id="35752.SAMN05421541_106119"/>
<sequence length="344" mass="36824">MDTASTEPLPPWWQEVHDAARLLASTLNAAVVRAARDGVYTPPPGALPPKRRRQPASLRHLAEVIRSQRLAPGLSVDKDDVAAVLAGEPRRIANPVLVAAVARAAHQIAGVPFTDDDADRLTAGSAHIAALHEAARQADEKAPSTVPVRDEPAEAPVVDAPVTARRPRKRWPLAVGVVGSVVLAGVGAFFVVDGRKDEVADGRKGAQLIAADAECGLGATGDDVITDTPALFDDDQATRLSPTLDFDQMNGSARYARHDGRTYYWGRAGSDDHDPHAGGARIRWSTPDGRWRSCATALARTERGYVHTPAVATTIGGQPITVQICLWRDEPRRENCTQEISNGR</sequence>